<dbReference type="SUPFAM" id="SSF48008">
    <property type="entry name" value="GntR ligand-binding domain-like"/>
    <property type="match status" value="1"/>
</dbReference>
<dbReference type="InterPro" id="IPR000524">
    <property type="entry name" value="Tscrpt_reg_HTH_GntR"/>
</dbReference>
<dbReference type="PROSITE" id="PS50949">
    <property type="entry name" value="HTH_GNTR"/>
    <property type="match status" value="1"/>
</dbReference>
<name>A0ABN2LV51_9MICO</name>
<dbReference type="Gene3D" id="1.10.10.10">
    <property type="entry name" value="Winged helix-like DNA-binding domain superfamily/Winged helix DNA-binding domain"/>
    <property type="match status" value="1"/>
</dbReference>
<dbReference type="Gene3D" id="1.20.120.530">
    <property type="entry name" value="GntR ligand-binding domain-like"/>
    <property type="match status" value="1"/>
</dbReference>
<organism evidence="6 7">
    <name type="scientific">Nostocoides veronense</name>
    <dbReference type="NCBI Taxonomy" id="330836"/>
    <lineage>
        <taxon>Bacteria</taxon>
        <taxon>Bacillati</taxon>
        <taxon>Actinomycetota</taxon>
        <taxon>Actinomycetes</taxon>
        <taxon>Micrococcales</taxon>
        <taxon>Intrasporangiaceae</taxon>
        <taxon>Nostocoides</taxon>
    </lineage>
</organism>
<evidence type="ECO:0000256" key="2">
    <source>
        <dbReference type="ARBA" id="ARBA00023125"/>
    </source>
</evidence>
<dbReference type="SMART" id="SM00345">
    <property type="entry name" value="HTH_GNTR"/>
    <property type="match status" value="1"/>
</dbReference>
<evidence type="ECO:0000313" key="6">
    <source>
        <dbReference type="EMBL" id="GAA1800085.1"/>
    </source>
</evidence>
<feature type="region of interest" description="Disordered" evidence="4">
    <location>
        <begin position="220"/>
        <end position="246"/>
    </location>
</feature>
<dbReference type="Pfam" id="PF00392">
    <property type="entry name" value="GntR"/>
    <property type="match status" value="1"/>
</dbReference>
<accession>A0ABN2LV51</accession>
<evidence type="ECO:0000256" key="1">
    <source>
        <dbReference type="ARBA" id="ARBA00023015"/>
    </source>
</evidence>
<evidence type="ECO:0000313" key="7">
    <source>
        <dbReference type="Proteomes" id="UP001499938"/>
    </source>
</evidence>
<feature type="domain" description="HTH gntR-type" evidence="5">
    <location>
        <begin position="15"/>
        <end position="82"/>
    </location>
</feature>
<reference evidence="6 7" key="1">
    <citation type="journal article" date="2019" name="Int. J. Syst. Evol. Microbiol.">
        <title>The Global Catalogue of Microorganisms (GCM) 10K type strain sequencing project: providing services to taxonomists for standard genome sequencing and annotation.</title>
        <authorList>
            <consortium name="The Broad Institute Genomics Platform"/>
            <consortium name="The Broad Institute Genome Sequencing Center for Infectious Disease"/>
            <person name="Wu L."/>
            <person name="Ma J."/>
        </authorList>
    </citation>
    <scope>NUCLEOTIDE SEQUENCE [LARGE SCALE GENOMIC DNA]</scope>
    <source>
        <strain evidence="6 7">JCM 15592</strain>
    </source>
</reference>
<evidence type="ECO:0000256" key="3">
    <source>
        <dbReference type="ARBA" id="ARBA00023163"/>
    </source>
</evidence>
<comment type="caution">
    <text evidence="6">The sequence shown here is derived from an EMBL/GenBank/DDBJ whole genome shotgun (WGS) entry which is preliminary data.</text>
</comment>
<dbReference type="SUPFAM" id="SSF46785">
    <property type="entry name" value="Winged helix' DNA-binding domain"/>
    <property type="match status" value="1"/>
</dbReference>
<dbReference type="InterPro" id="IPR011711">
    <property type="entry name" value="GntR_C"/>
</dbReference>
<gene>
    <name evidence="6" type="ORF">GCM10009811_24970</name>
</gene>
<keyword evidence="1" id="KW-0805">Transcription regulation</keyword>
<keyword evidence="7" id="KW-1185">Reference proteome</keyword>
<dbReference type="PANTHER" id="PTHR43537">
    <property type="entry name" value="TRANSCRIPTIONAL REGULATOR, GNTR FAMILY"/>
    <property type="match status" value="1"/>
</dbReference>
<dbReference type="Pfam" id="PF07729">
    <property type="entry name" value="FCD"/>
    <property type="match status" value="1"/>
</dbReference>
<dbReference type="InterPro" id="IPR036388">
    <property type="entry name" value="WH-like_DNA-bd_sf"/>
</dbReference>
<protein>
    <submittedName>
        <fullName evidence="6">GntR family transcriptional regulator</fullName>
    </submittedName>
</protein>
<proteinExistence type="predicted"/>
<dbReference type="CDD" id="cd07377">
    <property type="entry name" value="WHTH_GntR"/>
    <property type="match status" value="1"/>
</dbReference>
<keyword evidence="2" id="KW-0238">DNA-binding</keyword>
<dbReference type="SMART" id="SM00895">
    <property type="entry name" value="FCD"/>
    <property type="match status" value="1"/>
</dbReference>
<dbReference type="InterPro" id="IPR036390">
    <property type="entry name" value="WH_DNA-bd_sf"/>
</dbReference>
<dbReference type="EMBL" id="BAAAPO010000039">
    <property type="protein sequence ID" value="GAA1800085.1"/>
    <property type="molecule type" value="Genomic_DNA"/>
</dbReference>
<dbReference type="Proteomes" id="UP001499938">
    <property type="component" value="Unassembled WGS sequence"/>
</dbReference>
<evidence type="ECO:0000259" key="5">
    <source>
        <dbReference type="PROSITE" id="PS50949"/>
    </source>
</evidence>
<dbReference type="InterPro" id="IPR008920">
    <property type="entry name" value="TF_FadR/GntR_C"/>
</dbReference>
<dbReference type="PANTHER" id="PTHR43537:SF5">
    <property type="entry name" value="UXU OPERON TRANSCRIPTIONAL REGULATOR"/>
    <property type="match status" value="1"/>
</dbReference>
<sequence>MPIPKNAGTSALKRGLLRDDVYARLRDAIVDGTFSPGEQLRDQDLAEWLGVSRTPVREAILRLSAAGLVSAAPGRSTIVAPLESSAIRDAQSVVAAMHRLAVELAVARLSSGDLDAMRAANQDFAAAMRAGDADAALAADDAFHAIPVAAAANSAIVTVLDQFTPVLRRLERLRFASLTGRASVALHTRLVDLCEAGDTAAAAEVSHETWQSLGPLLSTLDQATTSAPRPQPHPAEPSGTTAKDDR</sequence>
<keyword evidence="3" id="KW-0804">Transcription</keyword>
<evidence type="ECO:0000256" key="4">
    <source>
        <dbReference type="SAM" id="MobiDB-lite"/>
    </source>
</evidence>
<dbReference type="RefSeq" id="WP_344085828.1">
    <property type="nucleotide sequence ID" value="NZ_BAAAPO010000039.1"/>
</dbReference>